<gene>
    <name evidence="3" type="ORF">M9458_003614</name>
</gene>
<protein>
    <recommendedName>
        <fullName evidence="2">Rho-GAP domain-containing protein</fullName>
    </recommendedName>
</protein>
<accession>A0ABD0RRF4</accession>
<dbReference type="SUPFAM" id="SSF48350">
    <property type="entry name" value="GTPase activation domain, GAP"/>
    <property type="match status" value="1"/>
</dbReference>
<dbReference type="EMBL" id="JAMKFB020000002">
    <property type="protein sequence ID" value="KAL0200427.1"/>
    <property type="molecule type" value="Genomic_DNA"/>
</dbReference>
<dbReference type="Proteomes" id="UP001529510">
    <property type="component" value="Unassembled WGS sequence"/>
</dbReference>
<dbReference type="InterPro" id="IPR051025">
    <property type="entry name" value="RhoGAP"/>
</dbReference>
<reference evidence="3 4" key="1">
    <citation type="submission" date="2024-05" db="EMBL/GenBank/DDBJ databases">
        <title>Genome sequencing and assembly of Indian major carp, Cirrhinus mrigala (Hamilton, 1822).</title>
        <authorList>
            <person name="Mohindra V."/>
            <person name="Chowdhury L.M."/>
            <person name="Lal K."/>
            <person name="Jena J.K."/>
        </authorList>
    </citation>
    <scope>NUCLEOTIDE SEQUENCE [LARGE SCALE GENOMIC DNA]</scope>
    <source>
        <strain evidence="3">CM1030</strain>
        <tissue evidence="3">Blood</tissue>
    </source>
</reference>
<feature type="non-terminal residue" evidence="3">
    <location>
        <position position="72"/>
    </location>
</feature>
<evidence type="ECO:0000313" key="4">
    <source>
        <dbReference type="Proteomes" id="UP001529510"/>
    </source>
</evidence>
<keyword evidence="4" id="KW-1185">Reference proteome</keyword>
<proteinExistence type="predicted"/>
<dbReference type="GO" id="GO:0005096">
    <property type="term" value="F:GTPase activator activity"/>
    <property type="evidence" value="ECO:0007669"/>
    <property type="project" value="UniProtKB-KW"/>
</dbReference>
<dbReference type="PROSITE" id="PS50238">
    <property type="entry name" value="RHOGAP"/>
    <property type="match status" value="1"/>
</dbReference>
<comment type="caution">
    <text evidence="3">The sequence shown here is derived from an EMBL/GenBank/DDBJ whole genome shotgun (WGS) entry which is preliminary data.</text>
</comment>
<dbReference type="InterPro" id="IPR000198">
    <property type="entry name" value="RhoGAP_dom"/>
</dbReference>
<evidence type="ECO:0000259" key="2">
    <source>
        <dbReference type="PROSITE" id="PS50238"/>
    </source>
</evidence>
<sequence>PLIQYRYYNDIVGLAKETQNMDETDSTKEKSPGEQLCLSIEFKRVLFKIRDLLRQLPTAHYKTLQFLITHLH</sequence>
<evidence type="ECO:0000256" key="1">
    <source>
        <dbReference type="ARBA" id="ARBA00022468"/>
    </source>
</evidence>
<dbReference type="InterPro" id="IPR008936">
    <property type="entry name" value="Rho_GTPase_activation_prot"/>
</dbReference>
<name>A0ABD0RRF4_CIRMR</name>
<dbReference type="AlphaFoldDB" id="A0ABD0RRF4"/>
<evidence type="ECO:0000313" key="3">
    <source>
        <dbReference type="EMBL" id="KAL0200427.1"/>
    </source>
</evidence>
<dbReference type="PANTHER" id="PTHR15228:SF7">
    <property type="entry name" value="RHO GTPASE-ACTIVATING PROTEIN 29"/>
    <property type="match status" value="1"/>
</dbReference>
<feature type="domain" description="Rho-GAP" evidence="2">
    <location>
        <begin position="1"/>
        <end position="72"/>
    </location>
</feature>
<dbReference type="PANTHER" id="PTHR15228">
    <property type="entry name" value="SPERMATHECAL PHYSIOLOGY VARIANT"/>
    <property type="match status" value="1"/>
</dbReference>
<keyword evidence="1" id="KW-0343">GTPase activation</keyword>
<dbReference type="Gene3D" id="1.10.555.10">
    <property type="entry name" value="Rho GTPase activation protein"/>
    <property type="match status" value="1"/>
</dbReference>
<dbReference type="GO" id="GO:0051056">
    <property type="term" value="P:regulation of small GTPase mediated signal transduction"/>
    <property type="evidence" value="ECO:0007669"/>
    <property type="project" value="UniProtKB-ARBA"/>
</dbReference>
<feature type="non-terminal residue" evidence="3">
    <location>
        <position position="1"/>
    </location>
</feature>
<organism evidence="3 4">
    <name type="scientific">Cirrhinus mrigala</name>
    <name type="common">Mrigala</name>
    <dbReference type="NCBI Taxonomy" id="683832"/>
    <lineage>
        <taxon>Eukaryota</taxon>
        <taxon>Metazoa</taxon>
        <taxon>Chordata</taxon>
        <taxon>Craniata</taxon>
        <taxon>Vertebrata</taxon>
        <taxon>Euteleostomi</taxon>
        <taxon>Actinopterygii</taxon>
        <taxon>Neopterygii</taxon>
        <taxon>Teleostei</taxon>
        <taxon>Ostariophysi</taxon>
        <taxon>Cypriniformes</taxon>
        <taxon>Cyprinidae</taxon>
        <taxon>Labeoninae</taxon>
        <taxon>Labeonini</taxon>
        <taxon>Cirrhinus</taxon>
    </lineage>
</organism>